<dbReference type="CDD" id="cd00090">
    <property type="entry name" value="HTH_ARSR"/>
    <property type="match status" value="1"/>
</dbReference>
<dbReference type="InterPro" id="IPR011991">
    <property type="entry name" value="ArsR-like_HTH"/>
</dbReference>
<protein>
    <submittedName>
        <fullName evidence="1">Winged helix-turn-helix transcriptional regulator</fullName>
    </submittedName>
</protein>
<dbReference type="Proteomes" id="UP001548189">
    <property type="component" value="Unassembled WGS sequence"/>
</dbReference>
<accession>A0ABV2BUR4</accession>
<evidence type="ECO:0000313" key="1">
    <source>
        <dbReference type="EMBL" id="MET1255665.1"/>
    </source>
</evidence>
<evidence type="ECO:0000313" key="2">
    <source>
        <dbReference type="Proteomes" id="UP001548189"/>
    </source>
</evidence>
<dbReference type="PRINTS" id="PR00033">
    <property type="entry name" value="HTHASNC"/>
</dbReference>
<dbReference type="SUPFAM" id="SSF46785">
    <property type="entry name" value="Winged helix' DNA-binding domain"/>
    <property type="match status" value="1"/>
</dbReference>
<dbReference type="InterPro" id="IPR011008">
    <property type="entry name" value="Dimeric_a/b-barrel"/>
</dbReference>
<reference evidence="1 2" key="1">
    <citation type="submission" date="2024-06" db="EMBL/GenBank/DDBJ databases">
        <authorList>
            <person name="Li F."/>
        </authorList>
    </citation>
    <scope>NUCLEOTIDE SEQUENCE [LARGE SCALE GENOMIC DNA]</scope>
    <source>
        <strain evidence="1 2">GXAS 311</strain>
    </source>
</reference>
<organism evidence="1 2">
    <name type="scientific">Aliikangiella maris</name>
    <dbReference type="NCBI Taxonomy" id="3162458"/>
    <lineage>
        <taxon>Bacteria</taxon>
        <taxon>Pseudomonadati</taxon>
        <taxon>Pseudomonadota</taxon>
        <taxon>Gammaproteobacteria</taxon>
        <taxon>Oceanospirillales</taxon>
        <taxon>Pleioneaceae</taxon>
        <taxon>Aliikangiella</taxon>
    </lineage>
</organism>
<dbReference type="Pfam" id="PF01037">
    <property type="entry name" value="AsnC_trans_reg"/>
    <property type="match status" value="1"/>
</dbReference>
<dbReference type="PANTHER" id="PTHR30154:SF0">
    <property type="entry name" value="LEUCINE-RESPONSIVE REGULATORY PROTEIN"/>
    <property type="match status" value="1"/>
</dbReference>
<dbReference type="PANTHER" id="PTHR30154">
    <property type="entry name" value="LEUCINE-RESPONSIVE REGULATORY PROTEIN"/>
    <property type="match status" value="1"/>
</dbReference>
<keyword evidence="2" id="KW-1185">Reference proteome</keyword>
<dbReference type="SMART" id="SM00344">
    <property type="entry name" value="HTH_ASNC"/>
    <property type="match status" value="1"/>
</dbReference>
<gene>
    <name evidence="1" type="ORF">ABVT43_11060</name>
</gene>
<proteinExistence type="predicted"/>
<sequence>MKTPPKIRTLDKIDLAILDALQSNSRISNVNLAKKVNLSASPCLDRVKRLETEGFIERYGAVLNAPMLKFGLTAYVEVTLDKSTSEVFDTFAEEVAQIKQIAECDMVAGGFDYLLKIRISDMAEYRAVLGQVVDIPGVAKNHTYVVIERIKIDKGLPII</sequence>
<dbReference type="SUPFAM" id="SSF54909">
    <property type="entry name" value="Dimeric alpha+beta barrel"/>
    <property type="match status" value="1"/>
</dbReference>
<dbReference type="Pfam" id="PF13412">
    <property type="entry name" value="HTH_24"/>
    <property type="match status" value="1"/>
</dbReference>
<comment type="caution">
    <text evidence="1">The sequence shown here is derived from an EMBL/GenBank/DDBJ whole genome shotgun (WGS) entry which is preliminary data.</text>
</comment>
<dbReference type="InterPro" id="IPR036388">
    <property type="entry name" value="WH-like_DNA-bd_sf"/>
</dbReference>
<dbReference type="EMBL" id="JBEVCJ010000012">
    <property type="protein sequence ID" value="MET1255665.1"/>
    <property type="molecule type" value="Genomic_DNA"/>
</dbReference>
<dbReference type="InterPro" id="IPR019887">
    <property type="entry name" value="Tscrpt_reg_AsnC/Lrp_C"/>
</dbReference>
<name>A0ABV2BUR4_9GAMM</name>
<dbReference type="InterPro" id="IPR036390">
    <property type="entry name" value="WH_DNA-bd_sf"/>
</dbReference>
<dbReference type="InterPro" id="IPR019888">
    <property type="entry name" value="Tscrpt_reg_AsnC-like"/>
</dbReference>
<dbReference type="PROSITE" id="PS50956">
    <property type="entry name" value="HTH_ASNC_2"/>
    <property type="match status" value="1"/>
</dbReference>
<dbReference type="Gene3D" id="3.30.70.920">
    <property type="match status" value="1"/>
</dbReference>
<dbReference type="PROSITE" id="PS00519">
    <property type="entry name" value="HTH_ASNC_1"/>
    <property type="match status" value="1"/>
</dbReference>
<dbReference type="InterPro" id="IPR000485">
    <property type="entry name" value="AsnC-type_HTH_dom"/>
</dbReference>
<dbReference type="Gene3D" id="1.10.10.10">
    <property type="entry name" value="Winged helix-like DNA-binding domain superfamily/Winged helix DNA-binding domain"/>
    <property type="match status" value="1"/>
</dbReference>
<dbReference type="InterPro" id="IPR019885">
    <property type="entry name" value="Tscrpt_reg_HTH_AsnC-type_CS"/>
</dbReference>